<name>A0A8J7HIU9_9CYAN</name>
<accession>A0A8J7HIU9</accession>
<feature type="domain" description="DUF2281" evidence="1">
    <location>
        <begin position="14"/>
        <end position="45"/>
    </location>
</feature>
<organism evidence="2 3">
    <name type="scientific">Atlanticothrix silvestris CENA357</name>
    <dbReference type="NCBI Taxonomy" id="1725252"/>
    <lineage>
        <taxon>Bacteria</taxon>
        <taxon>Bacillati</taxon>
        <taxon>Cyanobacteriota</taxon>
        <taxon>Cyanophyceae</taxon>
        <taxon>Nostocales</taxon>
        <taxon>Nodulariaceae</taxon>
        <taxon>Atlanticothrix</taxon>
        <taxon>Atlanticothrix silvestris</taxon>
    </lineage>
</organism>
<evidence type="ECO:0000259" key="1">
    <source>
        <dbReference type="Pfam" id="PF10047"/>
    </source>
</evidence>
<gene>
    <name evidence="2" type="ORF">I8751_27035</name>
</gene>
<dbReference type="RefSeq" id="WP_214442132.1">
    <property type="nucleotide sequence ID" value="NZ_JAECZB010000102.1"/>
</dbReference>
<dbReference type="Pfam" id="PF10047">
    <property type="entry name" value="DUF2281"/>
    <property type="match status" value="1"/>
</dbReference>
<proteinExistence type="predicted"/>
<sequence length="47" mass="5586">MQNNQPIFKILRINQPKKRRQSGSAQGLIFMSPDFDEPLEGFREYME</sequence>
<protein>
    <submittedName>
        <fullName evidence="2">DUF2281 domain-containing protein</fullName>
    </submittedName>
</protein>
<evidence type="ECO:0000313" key="2">
    <source>
        <dbReference type="EMBL" id="MBH8555929.1"/>
    </source>
</evidence>
<dbReference type="EMBL" id="JAECZB010000102">
    <property type="protein sequence ID" value="MBH8555929.1"/>
    <property type="molecule type" value="Genomic_DNA"/>
</dbReference>
<dbReference type="InterPro" id="IPR018739">
    <property type="entry name" value="DUF2281"/>
</dbReference>
<evidence type="ECO:0000313" key="3">
    <source>
        <dbReference type="Proteomes" id="UP000599391"/>
    </source>
</evidence>
<comment type="caution">
    <text evidence="2">The sequence shown here is derived from an EMBL/GenBank/DDBJ whole genome shotgun (WGS) entry which is preliminary data.</text>
</comment>
<reference evidence="2 3" key="1">
    <citation type="journal article" date="2021" name="Int. J. Syst. Evol. Microbiol.">
        <title>Amazonocrinis nigriterrae gen. nov., sp. nov., Atlanticothrix silvestris gen. nov., sp. nov. and Dendronalium phyllosphericum gen. nov., sp. nov., nostocacean cyanobacteria from Brazilian environments.</title>
        <authorList>
            <person name="Alvarenga D.O."/>
            <person name="Andreote A.P.D."/>
            <person name="Branco L.H.Z."/>
            <person name="Delbaje E."/>
            <person name="Cruz R.B."/>
            <person name="Varani A.M."/>
            <person name="Fiore M.F."/>
        </authorList>
    </citation>
    <scope>NUCLEOTIDE SEQUENCE [LARGE SCALE GENOMIC DNA]</scope>
    <source>
        <strain evidence="2 3">CENA357</strain>
    </source>
</reference>
<keyword evidence="3" id="KW-1185">Reference proteome</keyword>
<dbReference type="AlphaFoldDB" id="A0A8J7HIU9"/>
<dbReference type="Proteomes" id="UP000599391">
    <property type="component" value="Unassembled WGS sequence"/>
</dbReference>